<dbReference type="NCBIfam" id="NF005990">
    <property type="entry name" value="PRK08114.1"/>
    <property type="match status" value="1"/>
</dbReference>
<reference evidence="15" key="1">
    <citation type="submission" date="2024-05" db="EMBL/GenBank/DDBJ databases">
        <title>Copy number flexibility facilitates heteroresistance to increasing antibiotic pressure and threatens the beta-lactam pipeline.</title>
        <authorList>
            <person name="Choby J.E."/>
            <person name="Weiss D.S."/>
        </authorList>
    </citation>
    <scope>NUCLEOTIDE SEQUENCE</scope>
    <source>
        <strain evidence="15">Mu1197</strain>
    </source>
</reference>
<evidence type="ECO:0000256" key="10">
    <source>
        <dbReference type="ARBA" id="ARBA00046315"/>
    </source>
</evidence>
<comment type="similarity">
    <text evidence="3 14">Belongs to the trans-sulfuration enzymes family.</text>
</comment>
<dbReference type="GO" id="GO:0019346">
    <property type="term" value="P:transsulfuration"/>
    <property type="evidence" value="ECO:0007669"/>
    <property type="project" value="InterPro"/>
</dbReference>
<dbReference type="InterPro" id="IPR054542">
    <property type="entry name" value="Cys_met_metab_PP"/>
</dbReference>
<dbReference type="InterPro" id="IPR015422">
    <property type="entry name" value="PyrdxlP-dep_Trfase_small"/>
</dbReference>
<dbReference type="Gene3D" id="3.40.640.10">
    <property type="entry name" value="Type I PLP-dependent aspartate aminotransferase-like (Major domain)"/>
    <property type="match status" value="1"/>
</dbReference>
<dbReference type="PANTHER" id="PTHR43500:SF1">
    <property type="entry name" value="CYSTATHIONINE BETA-LYASE-RELATED"/>
    <property type="match status" value="1"/>
</dbReference>
<dbReference type="PANTHER" id="PTHR43500">
    <property type="entry name" value="CYSTATHIONINE BETA-LYASE-RELATED"/>
    <property type="match status" value="1"/>
</dbReference>
<dbReference type="SUPFAM" id="SSF53383">
    <property type="entry name" value="PLP-dependent transferases"/>
    <property type="match status" value="1"/>
</dbReference>
<keyword evidence="7 13" id="KW-0663">Pyridoxal phosphate</keyword>
<evidence type="ECO:0000256" key="2">
    <source>
        <dbReference type="ARBA" id="ARBA00004496"/>
    </source>
</evidence>
<comment type="catalytic activity">
    <reaction evidence="11">
        <text>L,L-cystathionine + H2O = L-homocysteine + pyruvate + NH4(+)</text>
        <dbReference type="Rhea" id="RHEA:13965"/>
        <dbReference type="ChEBI" id="CHEBI:15361"/>
        <dbReference type="ChEBI" id="CHEBI:15377"/>
        <dbReference type="ChEBI" id="CHEBI:28938"/>
        <dbReference type="ChEBI" id="CHEBI:58161"/>
        <dbReference type="ChEBI" id="CHEBI:58199"/>
    </reaction>
</comment>
<comment type="catalytic activity">
    <reaction evidence="12">
        <text>an S-substituted L-cysteine + H2O = a thiol + pyruvate + NH4(+)</text>
        <dbReference type="Rhea" id="RHEA:18121"/>
        <dbReference type="ChEBI" id="CHEBI:15361"/>
        <dbReference type="ChEBI" id="CHEBI:15377"/>
        <dbReference type="ChEBI" id="CHEBI:28938"/>
        <dbReference type="ChEBI" id="CHEBI:29256"/>
        <dbReference type="ChEBI" id="CHEBI:58717"/>
        <dbReference type="EC" id="4.4.1.13"/>
    </reaction>
</comment>
<evidence type="ECO:0000256" key="8">
    <source>
        <dbReference type="ARBA" id="ARBA00023167"/>
    </source>
</evidence>
<dbReference type="InterPro" id="IPR006233">
    <property type="entry name" value="Cys_b_lyase_bac"/>
</dbReference>
<dbReference type="InterPro" id="IPR015421">
    <property type="entry name" value="PyrdxlP-dep_Trfase_major"/>
</dbReference>
<dbReference type="GO" id="GO:0019450">
    <property type="term" value="P:L-cysteine catabolic process to pyruvate"/>
    <property type="evidence" value="ECO:0007669"/>
    <property type="project" value="TreeGrafter"/>
</dbReference>
<evidence type="ECO:0000256" key="12">
    <source>
        <dbReference type="ARBA" id="ARBA00047625"/>
    </source>
</evidence>
<accession>A0AAU7FU57</accession>
<keyword evidence="6" id="KW-0028">Amino-acid biosynthesis</keyword>
<keyword evidence="9 15" id="KW-0456">Lyase</keyword>
<dbReference type="InterPro" id="IPR000277">
    <property type="entry name" value="Cys/Met-Metab_PyrdxlP-dep_enz"/>
</dbReference>
<name>A0AAU7FU57_9ENTR</name>
<dbReference type="PIRSF" id="PIRSF001434">
    <property type="entry name" value="CGS"/>
    <property type="match status" value="1"/>
</dbReference>
<protein>
    <recommendedName>
        <fullName evidence="4">cysteine-S-conjugate beta-lyase</fullName>
        <ecNumber evidence="4">4.4.1.13</ecNumber>
    </recommendedName>
</protein>
<gene>
    <name evidence="15" type="primary">metC</name>
    <name evidence="15" type="ORF">ABFV38_18555</name>
</gene>
<dbReference type="EC" id="4.4.1.13" evidence="4"/>
<dbReference type="FunFam" id="3.90.1150.10:FF:000058">
    <property type="entry name" value="Cystathionine beta-lyase"/>
    <property type="match status" value="1"/>
</dbReference>
<evidence type="ECO:0000256" key="11">
    <source>
        <dbReference type="ARBA" id="ARBA00047517"/>
    </source>
</evidence>
<dbReference type="NCBIfam" id="TIGR01324">
    <property type="entry name" value="cysta_beta_ly_B"/>
    <property type="match status" value="1"/>
</dbReference>
<evidence type="ECO:0000256" key="13">
    <source>
        <dbReference type="PIRSR" id="PIRSR001434-2"/>
    </source>
</evidence>
<feature type="modified residue" description="N6-(pyridoxal phosphate)lysine" evidence="13">
    <location>
        <position position="210"/>
    </location>
</feature>
<comment type="subcellular location">
    <subcellularLocation>
        <location evidence="2">Cytoplasm</location>
    </subcellularLocation>
</comment>
<dbReference type="AlphaFoldDB" id="A0AAU7FU57"/>
<dbReference type="CDD" id="cd00614">
    <property type="entry name" value="CGS_like"/>
    <property type="match status" value="1"/>
</dbReference>
<comment type="pathway">
    <text evidence="10">Amino-acid biosynthesis; L-methionine biosynthesis via de novo pathway; L-homocysteine from L-cystathionine: step 1/1.</text>
</comment>
<dbReference type="EMBL" id="CP157375">
    <property type="protein sequence ID" value="XBM29883.1"/>
    <property type="molecule type" value="Genomic_DNA"/>
</dbReference>
<sequence length="395" mass="43203">MTTKHLDTTLVQAGRSKKYTQGSVNSVIQRASSLVFDTVEEKKIATRNRAKGGLFYGRRGTLTHFSLQEAMCELEGGAGCALFPCGAAAVANTILAFVEQGDHILMTNTAYEPSQDFCTKILSKLGVTTGWFDPLIGEGIAELIQPNTRIVFLESPGSLTMEVHDVPAIVKAARSKAPEAIVMIDNTWAAGVLFKALDFDIDISIQAATKYLIGHSDGMIGTAVSNARCWDQLRENAYLMGQMVDADTAYMTSRGLRTLGVRLRQHHESSLTVAEWLAQHPQVERVNHPALPGSKGHEFWQRDFTGSSGLFSFVLKKRLNNDELASYLDNFTLFSMAYSWGGFESLILANQPEQIAALRPGGDVDFSGTLIRLHIGLENVDDLIADLAAGFERIV</sequence>
<dbReference type="RefSeq" id="WP_348957755.1">
    <property type="nucleotide sequence ID" value="NZ_CP157375.1"/>
</dbReference>
<evidence type="ECO:0000256" key="4">
    <source>
        <dbReference type="ARBA" id="ARBA00012224"/>
    </source>
</evidence>
<dbReference type="GO" id="GO:0009086">
    <property type="term" value="P:methionine biosynthetic process"/>
    <property type="evidence" value="ECO:0007669"/>
    <property type="project" value="UniProtKB-KW"/>
</dbReference>
<evidence type="ECO:0000256" key="1">
    <source>
        <dbReference type="ARBA" id="ARBA00001933"/>
    </source>
</evidence>
<organism evidence="15">
    <name type="scientific">Enterobacter cloacae complex sp. Mu1197</name>
    <dbReference type="NCBI Taxonomy" id="3152302"/>
    <lineage>
        <taxon>Bacteria</taxon>
        <taxon>Pseudomonadati</taxon>
        <taxon>Pseudomonadota</taxon>
        <taxon>Gammaproteobacteria</taxon>
        <taxon>Enterobacterales</taxon>
        <taxon>Enterobacteriaceae</taxon>
        <taxon>Enterobacter</taxon>
        <taxon>Enterobacter cloacae complex</taxon>
    </lineage>
</organism>
<proteinExistence type="inferred from homology"/>
<evidence type="ECO:0000256" key="9">
    <source>
        <dbReference type="ARBA" id="ARBA00023239"/>
    </source>
</evidence>
<evidence type="ECO:0000256" key="7">
    <source>
        <dbReference type="ARBA" id="ARBA00022898"/>
    </source>
</evidence>
<comment type="cofactor">
    <cofactor evidence="1 14">
        <name>pyridoxal 5'-phosphate</name>
        <dbReference type="ChEBI" id="CHEBI:597326"/>
    </cofactor>
</comment>
<dbReference type="GO" id="GO:0047804">
    <property type="term" value="F:cysteine-S-conjugate beta-lyase activity"/>
    <property type="evidence" value="ECO:0007669"/>
    <property type="project" value="UniProtKB-EC"/>
</dbReference>
<evidence type="ECO:0000313" key="15">
    <source>
        <dbReference type="EMBL" id="XBM29883.1"/>
    </source>
</evidence>
<dbReference type="GO" id="GO:0030170">
    <property type="term" value="F:pyridoxal phosphate binding"/>
    <property type="evidence" value="ECO:0007669"/>
    <property type="project" value="InterPro"/>
</dbReference>
<dbReference type="FunFam" id="3.40.640.10:FF:000062">
    <property type="entry name" value="Cystathionine beta-lyase"/>
    <property type="match status" value="1"/>
</dbReference>
<dbReference type="PROSITE" id="PS00868">
    <property type="entry name" value="CYS_MET_METAB_PP"/>
    <property type="match status" value="1"/>
</dbReference>
<dbReference type="InterPro" id="IPR015424">
    <property type="entry name" value="PyrdxlP-dep_Trfase"/>
</dbReference>
<dbReference type="Gene3D" id="3.90.1150.10">
    <property type="entry name" value="Aspartate Aminotransferase, domain 1"/>
    <property type="match status" value="1"/>
</dbReference>
<keyword evidence="5" id="KW-0963">Cytoplasm</keyword>
<evidence type="ECO:0000256" key="6">
    <source>
        <dbReference type="ARBA" id="ARBA00022605"/>
    </source>
</evidence>
<keyword evidence="8" id="KW-0486">Methionine biosynthesis</keyword>
<evidence type="ECO:0000256" key="5">
    <source>
        <dbReference type="ARBA" id="ARBA00022490"/>
    </source>
</evidence>
<evidence type="ECO:0000256" key="14">
    <source>
        <dbReference type="RuleBase" id="RU362118"/>
    </source>
</evidence>
<evidence type="ECO:0000256" key="3">
    <source>
        <dbReference type="ARBA" id="ARBA00009077"/>
    </source>
</evidence>
<dbReference type="GO" id="GO:0005737">
    <property type="term" value="C:cytoplasm"/>
    <property type="evidence" value="ECO:0007669"/>
    <property type="project" value="UniProtKB-SubCell"/>
</dbReference>
<dbReference type="Pfam" id="PF01053">
    <property type="entry name" value="Cys_Met_Meta_PP"/>
    <property type="match status" value="1"/>
</dbReference>